<proteinExistence type="inferred from homology"/>
<keyword evidence="3" id="KW-0052">Apoplast</keyword>
<evidence type="ECO:0000313" key="9">
    <source>
        <dbReference type="EMBL" id="KAE8703767.1"/>
    </source>
</evidence>
<dbReference type="GO" id="GO:1902025">
    <property type="term" value="P:nitrate import"/>
    <property type="evidence" value="ECO:0007669"/>
    <property type="project" value="TreeGrafter"/>
</dbReference>
<organism evidence="9 10">
    <name type="scientific">Hibiscus syriacus</name>
    <name type="common">Rose of Sharon</name>
    <dbReference type="NCBI Taxonomy" id="106335"/>
    <lineage>
        <taxon>Eukaryota</taxon>
        <taxon>Viridiplantae</taxon>
        <taxon>Streptophyta</taxon>
        <taxon>Embryophyta</taxon>
        <taxon>Tracheophyta</taxon>
        <taxon>Spermatophyta</taxon>
        <taxon>Magnoliopsida</taxon>
        <taxon>eudicotyledons</taxon>
        <taxon>Gunneridae</taxon>
        <taxon>Pentapetalae</taxon>
        <taxon>rosids</taxon>
        <taxon>malvids</taxon>
        <taxon>Malvales</taxon>
        <taxon>Malvaceae</taxon>
        <taxon>Malvoideae</taxon>
        <taxon>Hibiscus</taxon>
    </lineage>
</organism>
<dbReference type="AlphaFoldDB" id="A0A6A3AJJ1"/>
<dbReference type="GO" id="GO:1901371">
    <property type="term" value="P:regulation of leaf morphogenesis"/>
    <property type="evidence" value="ECO:0007669"/>
    <property type="project" value="TreeGrafter"/>
</dbReference>
<dbReference type="GO" id="GO:2000280">
    <property type="term" value="P:regulation of root development"/>
    <property type="evidence" value="ECO:0007669"/>
    <property type="project" value="TreeGrafter"/>
</dbReference>
<evidence type="ECO:0000256" key="2">
    <source>
        <dbReference type="ARBA" id="ARBA00008963"/>
    </source>
</evidence>
<evidence type="ECO:0000256" key="5">
    <source>
        <dbReference type="ARBA" id="ARBA00022702"/>
    </source>
</evidence>
<comment type="subcellular location">
    <subcellularLocation>
        <location evidence="1">Secreted</location>
        <location evidence="1">Extracellular space</location>
        <location evidence="1">Apoplast</location>
    </subcellularLocation>
</comment>
<sequence length="124" mass="13487">MIQSKAAKLSNPPCKKMAMNLQPSKVAVDRVSPAPVREENKYIHQLCLVGARIWVFRLMVTNAFRPTTPGNSPGAGHSFGEYDEETEQKPAGRVGSNNGDKEGFRGHSPGGGHAFVSKKWKPNA</sequence>
<dbReference type="GO" id="GO:0048364">
    <property type="term" value="P:root development"/>
    <property type="evidence" value="ECO:0007669"/>
    <property type="project" value="InterPro"/>
</dbReference>
<accession>A0A6A3AJJ1</accession>
<evidence type="ECO:0000256" key="4">
    <source>
        <dbReference type="ARBA" id="ARBA00022525"/>
    </source>
</evidence>
<gene>
    <name evidence="9" type="ORF">F3Y22_tig00110462pilonHSYRG00051</name>
</gene>
<dbReference type="GO" id="GO:0048046">
    <property type="term" value="C:apoplast"/>
    <property type="evidence" value="ECO:0007669"/>
    <property type="project" value="UniProtKB-SubCell"/>
</dbReference>
<protein>
    <submittedName>
        <fullName evidence="9">Uncharacterized protein</fullName>
    </submittedName>
</protein>
<dbReference type="PANTHER" id="PTHR33348:SF44">
    <property type="entry name" value="PRECURSOR OF CEP6"/>
    <property type="match status" value="1"/>
</dbReference>
<keyword evidence="7" id="KW-0379">Hydroxylation</keyword>
<feature type="region of interest" description="Disordered" evidence="8">
    <location>
        <begin position="65"/>
        <end position="124"/>
    </location>
</feature>
<dbReference type="PANTHER" id="PTHR33348">
    <property type="entry name" value="PRECURSOR OF CEP5"/>
    <property type="match status" value="1"/>
</dbReference>
<evidence type="ECO:0000256" key="8">
    <source>
        <dbReference type="SAM" id="MobiDB-lite"/>
    </source>
</evidence>
<keyword evidence="6" id="KW-0732">Signal</keyword>
<keyword evidence="10" id="KW-1185">Reference proteome</keyword>
<dbReference type="GO" id="GO:0005179">
    <property type="term" value="F:hormone activity"/>
    <property type="evidence" value="ECO:0007669"/>
    <property type="project" value="UniProtKB-KW"/>
</dbReference>
<keyword evidence="4" id="KW-0964">Secreted</keyword>
<dbReference type="EMBL" id="VEPZ02000996">
    <property type="protein sequence ID" value="KAE8703767.1"/>
    <property type="molecule type" value="Genomic_DNA"/>
</dbReference>
<evidence type="ECO:0000256" key="3">
    <source>
        <dbReference type="ARBA" id="ARBA00022523"/>
    </source>
</evidence>
<dbReference type="GO" id="GO:0006995">
    <property type="term" value="P:cellular response to nitrogen starvation"/>
    <property type="evidence" value="ECO:0007669"/>
    <property type="project" value="UniProtKB-ARBA"/>
</dbReference>
<comment type="similarity">
    <text evidence="2">Belongs to the C-terminally encoded plant signaling peptide (CEP) family.</text>
</comment>
<dbReference type="Proteomes" id="UP000436088">
    <property type="component" value="Unassembled WGS sequence"/>
</dbReference>
<dbReference type="InterPro" id="IPR033250">
    <property type="entry name" value="CEP"/>
</dbReference>
<evidence type="ECO:0000256" key="7">
    <source>
        <dbReference type="ARBA" id="ARBA00023278"/>
    </source>
</evidence>
<evidence type="ECO:0000313" key="10">
    <source>
        <dbReference type="Proteomes" id="UP000436088"/>
    </source>
</evidence>
<evidence type="ECO:0000256" key="1">
    <source>
        <dbReference type="ARBA" id="ARBA00004271"/>
    </source>
</evidence>
<keyword evidence="5" id="KW-0372">Hormone</keyword>
<comment type="caution">
    <text evidence="9">The sequence shown here is derived from an EMBL/GenBank/DDBJ whole genome shotgun (WGS) entry which is preliminary data.</text>
</comment>
<name>A0A6A3AJJ1_HIBSY</name>
<reference evidence="9" key="1">
    <citation type="submission" date="2019-09" db="EMBL/GenBank/DDBJ databases">
        <title>Draft genome information of white flower Hibiscus syriacus.</title>
        <authorList>
            <person name="Kim Y.-M."/>
        </authorList>
    </citation>
    <scope>NUCLEOTIDE SEQUENCE [LARGE SCALE GENOMIC DNA]</scope>
    <source>
        <strain evidence="9">YM2019G1</strain>
    </source>
</reference>
<evidence type="ECO:0000256" key="6">
    <source>
        <dbReference type="ARBA" id="ARBA00022729"/>
    </source>
</evidence>